<dbReference type="Pfam" id="PF14598">
    <property type="entry name" value="PAS_11"/>
    <property type="match status" value="1"/>
</dbReference>
<dbReference type="GO" id="GO:0005634">
    <property type="term" value="C:nucleus"/>
    <property type="evidence" value="ECO:0007669"/>
    <property type="project" value="InterPro"/>
</dbReference>
<keyword evidence="3" id="KW-0804">Transcription</keyword>
<dbReference type="GO" id="GO:0003677">
    <property type="term" value="F:DNA binding"/>
    <property type="evidence" value="ECO:0007669"/>
    <property type="project" value="UniProtKB-KW"/>
</dbReference>
<dbReference type="GO" id="GO:0005667">
    <property type="term" value="C:transcription regulator complex"/>
    <property type="evidence" value="ECO:0007669"/>
    <property type="project" value="InterPro"/>
</dbReference>
<reference evidence="7 8" key="1">
    <citation type="journal article" date="2017" name="Gigascience">
        <title>Genome sequence of the small brown planthopper, Laodelphax striatellus.</title>
        <authorList>
            <person name="Zhu J."/>
            <person name="Jiang F."/>
            <person name="Wang X."/>
            <person name="Yang P."/>
            <person name="Bao Y."/>
            <person name="Zhao W."/>
            <person name="Wang W."/>
            <person name="Lu H."/>
            <person name="Wang Q."/>
            <person name="Cui N."/>
            <person name="Li J."/>
            <person name="Chen X."/>
            <person name="Luo L."/>
            <person name="Yu J."/>
            <person name="Kang L."/>
            <person name="Cui F."/>
        </authorList>
    </citation>
    <scope>NUCLEOTIDE SEQUENCE [LARGE SCALE GENOMIC DNA]</scope>
    <source>
        <strain evidence="7">Lst14</strain>
    </source>
</reference>
<organism evidence="7 8">
    <name type="scientific">Laodelphax striatellus</name>
    <name type="common">Small brown planthopper</name>
    <name type="synonym">Delphax striatella</name>
    <dbReference type="NCBI Taxonomy" id="195883"/>
    <lineage>
        <taxon>Eukaryota</taxon>
        <taxon>Metazoa</taxon>
        <taxon>Ecdysozoa</taxon>
        <taxon>Arthropoda</taxon>
        <taxon>Hexapoda</taxon>
        <taxon>Insecta</taxon>
        <taxon>Pterygota</taxon>
        <taxon>Neoptera</taxon>
        <taxon>Paraneoptera</taxon>
        <taxon>Hemiptera</taxon>
        <taxon>Auchenorrhyncha</taxon>
        <taxon>Fulgoroidea</taxon>
        <taxon>Delphacidae</taxon>
        <taxon>Criomorphinae</taxon>
        <taxon>Laodelphax</taxon>
    </lineage>
</organism>
<dbReference type="PROSITE" id="PS50112">
    <property type="entry name" value="PAS"/>
    <property type="match status" value="1"/>
</dbReference>
<gene>
    <name evidence="7" type="ORF">LSTR_LSTR014835</name>
</gene>
<evidence type="ECO:0000256" key="1">
    <source>
        <dbReference type="ARBA" id="ARBA00023015"/>
    </source>
</evidence>
<dbReference type="GO" id="GO:0045944">
    <property type="term" value="P:positive regulation of transcription by RNA polymerase II"/>
    <property type="evidence" value="ECO:0007669"/>
    <property type="project" value="UniProtKB-ARBA"/>
</dbReference>
<dbReference type="PRINTS" id="PR00785">
    <property type="entry name" value="NCTRNSLOCATR"/>
</dbReference>
<dbReference type="OrthoDB" id="71302at2759"/>
<dbReference type="Gene3D" id="3.30.450.20">
    <property type="entry name" value="PAS domain"/>
    <property type="match status" value="1"/>
</dbReference>
<dbReference type="GO" id="GO:0005737">
    <property type="term" value="C:cytoplasm"/>
    <property type="evidence" value="ECO:0007669"/>
    <property type="project" value="InterPro"/>
</dbReference>
<keyword evidence="2" id="KW-0238">DNA-binding</keyword>
<evidence type="ECO:0000313" key="7">
    <source>
        <dbReference type="EMBL" id="RZF37832.1"/>
    </source>
</evidence>
<name>A0A482WX09_LAOST</name>
<dbReference type="InterPro" id="IPR001067">
    <property type="entry name" value="Nuc_translocat"/>
</dbReference>
<comment type="caution">
    <text evidence="7">The sequence shown here is derived from an EMBL/GenBank/DDBJ whole genome shotgun (WGS) entry which is preliminary data.</text>
</comment>
<dbReference type="NCBIfam" id="TIGR00229">
    <property type="entry name" value="sensory_box"/>
    <property type="match status" value="1"/>
</dbReference>
<dbReference type="SUPFAM" id="SSF55785">
    <property type="entry name" value="PYP-like sensor domain (PAS domain)"/>
    <property type="match status" value="1"/>
</dbReference>
<protein>
    <recommendedName>
        <fullName evidence="6">PAS domain-containing protein</fullName>
    </recommendedName>
</protein>
<dbReference type="InterPro" id="IPR050933">
    <property type="entry name" value="Circadian_TF"/>
</dbReference>
<feature type="domain" description="PAS" evidence="6">
    <location>
        <begin position="89"/>
        <end position="135"/>
    </location>
</feature>
<sequence length="142" mass="15904">MSKKKRGAGCVARGRREGGEEREKMKREEMEEEAEMVVELGGVQMERAVEEDGSHCCLVAIGRLQVTSTPNTSDLSSSNNNAEFISRHSMDGKFTFVDQRVIGLLGYSPPELLSKSCFEFFHPEDQTHMKESFEQGGRLSLL</sequence>
<keyword evidence="4" id="KW-0539">Nucleus</keyword>
<evidence type="ECO:0000256" key="2">
    <source>
        <dbReference type="ARBA" id="ARBA00023125"/>
    </source>
</evidence>
<evidence type="ECO:0000256" key="5">
    <source>
        <dbReference type="SAM" id="MobiDB-lite"/>
    </source>
</evidence>
<dbReference type="SMR" id="A0A482WX09"/>
<evidence type="ECO:0000256" key="4">
    <source>
        <dbReference type="ARBA" id="ARBA00023242"/>
    </source>
</evidence>
<keyword evidence="1" id="KW-0805">Transcription regulation</keyword>
<feature type="region of interest" description="Disordered" evidence="5">
    <location>
        <begin position="1"/>
        <end position="31"/>
    </location>
</feature>
<accession>A0A482WX09</accession>
<evidence type="ECO:0000256" key="3">
    <source>
        <dbReference type="ARBA" id="ARBA00023163"/>
    </source>
</evidence>
<proteinExistence type="predicted"/>
<dbReference type="PANTHER" id="PTHR23042">
    <property type="entry name" value="CIRCADIAN PROTEIN CLOCK/ARNT/BMAL/PAS"/>
    <property type="match status" value="1"/>
</dbReference>
<evidence type="ECO:0000259" key="6">
    <source>
        <dbReference type="PROSITE" id="PS50112"/>
    </source>
</evidence>
<evidence type="ECO:0000313" key="8">
    <source>
        <dbReference type="Proteomes" id="UP000291343"/>
    </source>
</evidence>
<dbReference type="InterPro" id="IPR035965">
    <property type="entry name" value="PAS-like_dom_sf"/>
</dbReference>
<dbReference type="CDD" id="cd00130">
    <property type="entry name" value="PAS"/>
    <property type="match status" value="1"/>
</dbReference>
<dbReference type="STRING" id="195883.A0A482WX09"/>
<dbReference type="Proteomes" id="UP000291343">
    <property type="component" value="Unassembled WGS sequence"/>
</dbReference>
<dbReference type="SMART" id="SM00091">
    <property type="entry name" value="PAS"/>
    <property type="match status" value="1"/>
</dbReference>
<feature type="compositionally biased region" description="Basic and acidic residues" evidence="5">
    <location>
        <begin position="14"/>
        <end position="29"/>
    </location>
</feature>
<dbReference type="InterPro" id="IPR000014">
    <property type="entry name" value="PAS"/>
</dbReference>
<dbReference type="GO" id="GO:0003700">
    <property type="term" value="F:DNA-binding transcription factor activity"/>
    <property type="evidence" value="ECO:0007669"/>
    <property type="project" value="InterPro"/>
</dbReference>
<dbReference type="AlphaFoldDB" id="A0A482WX09"/>
<keyword evidence="8" id="KW-1185">Reference proteome</keyword>
<dbReference type="InParanoid" id="A0A482WX09"/>
<dbReference type="EMBL" id="QKKF02023283">
    <property type="protein sequence ID" value="RZF37832.1"/>
    <property type="molecule type" value="Genomic_DNA"/>
</dbReference>